<accession>A0A1M4YZD6</accession>
<organism evidence="1 2">
    <name type="scientific">Flavisolibacter ginsengisoli DSM 18119</name>
    <dbReference type="NCBI Taxonomy" id="1121884"/>
    <lineage>
        <taxon>Bacteria</taxon>
        <taxon>Pseudomonadati</taxon>
        <taxon>Bacteroidota</taxon>
        <taxon>Chitinophagia</taxon>
        <taxon>Chitinophagales</taxon>
        <taxon>Chitinophagaceae</taxon>
        <taxon>Flavisolibacter</taxon>
    </lineage>
</organism>
<keyword evidence="2" id="KW-1185">Reference proteome</keyword>
<evidence type="ECO:0000313" key="2">
    <source>
        <dbReference type="Proteomes" id="UP000184048"/>
    </source>
</evidence>
<dbReference type="RefSeq" id="WP_072835027.1">
    <property type="nucleotide sequence ID" value="NZ_FQUU01000006.1"/>
</dbReference>
<name>A0A1M4YZD6_9BACT</name>
<gene>
    <name evidence="1" type="ORF">SAMN02745131_01823</name>
</gene>
<dbReference type="Proteomes" id="UP000184048">
    <property type="component" value="Unassembled WGS sequence"/>
</dbReference>
<protein>
    <submittedName>
        <fullName evidence="1">Uncharacterized protein</fullName>
    </submittedName>
</protein>
<reference evidence="1 2" key="1">
    <citation type="submission" date="2016-11" db="EMBL/GenBank/DDBJ databases">
        <authorList>
            <person name="Jaros S."/>
            <person name="Januszkiewicz K."/>
            <person name="Wedrychowicz H."/>
        </authorList>
    </citation>
    <scope>NUCLEOTIDE SEQUENCE [LARGE SCALE GENOMIC DNA]</scope>
    <source>
        <strain evidence="1 2">DSM 18119</strain>
    </source>
</reference>
<sequence length="87" mass="10157">MNFNFTRNIHFTKLIKAANRLREFNFRMLPGTSNSLFHVDVPDDRGNRIMFKMQKADNQWKIVDEGLPVWVSGNENLLNDAICEEVS</sequence>
<dbReference type="OrthoDB" id="673593at2"/>
<dbReference type="EMBL" id="FQUU01000006">
    <property type="protein sequence ID" value="SHF11183.1"/>
    <property type="molecule type" value="Genomic_DNA"/>
</dbReference>
<dbReference type="AlphaFoldDB" id="A0A1M4YZD6"/>
<evidence type="ECO:0000313" key="1">
    <source>
        <dbReference type="EMBL" id="SHF11183.1"/>
    </source>
</evidence>
<proteinExistence type="predicted"/>